<proteinExistence type="predicted"/>
<reference evidence="3" key="1">
    <citation type="journal article" date="2020" name="Stud. Mycol.">
        <title>101 Dothideomycetes genomes: A test case for predicting lifestyles and emergence of pathogens.</title>
        <authorList>
            <person name="Haridas S."/>
            <person name="Albert R."/>
            <person name="Binder M."/>
            <person name="Bloem J."/>
            <person name="LaButti K."/>
            <person name="Salamov A."/>
            <person name="Andreopoulos B."/>
            <person name="Baker S."/>
            <person name="Barry K."/>
            <person name="Bills G."/>
            <person name="Bluhm B."/>
            <person name="Cannon C."/>
            <person name="Castanera R."/>
            <person name="Culley D."/>
            <person name="Daum C."/>
            <person name="Ezra D."/>
            <person name="Gonzalez J."/>
            <person name="Henrissat B."/>
            <person name="Kuo A."/>
            <person name="Liang C."/>
            <person name="Lipzen A."/>
            <person name="Lutzoni F."/>
            <person name="Magnuson J."/>
            <person name="Mondo S."/>
            <person name="Nolan M."/>
            <person name="Ohm R."/>
            <person name="Pangilinan J."/>
            <person name="Park H.-J."/>
            <person name="Ramirez L."/>
            <person name="Alfaro M."/>
            <person name="Sun H."/>
            <person name="Tritt A."/>
            <person name="Yoshinaga Y."/>
            <person name="Zwiers L.-H."/>
            <person name="Turgeon B."/>
            <person name="Goodwin S."/>
            <person name="Spatafora J."/>
            <person name="Crous P."/>
            <person name="Grigoriev I."/>
        </authorList>
    </citation>
    <scope>NUCLEOTIDE SEQUENCE [LARGE SCALE GENOMIC DNA]</scope>
    <source>
        <strain evidence="3">CBS 304.66</strain>
    </source>
</reference>
<accession>A0A9P4N1E1</accession>
<sequence length="138" mass="14746">MKFQVFSAIFAATAIAAPVITKDNALHLNSVADKREALIDRDVADVATVLIGVADKREAVDGVEKREVADVATVLIGVADKRKAKEELSQRDIADVATVLIGVADNKAPAIKKREPAVKGAYAKFVEEAEEHPEDILG</sequence>
<dbReference type="OrthoDB" id="3799407at2759"/>
<dbReference type="AlphaFoldDB" id="A0A9P4N1E1"/>
<protein>
    <submittedName>
        <fullName evidence="2">Uncharacterized protein</fullName>
    </submittedName>
</protein>
<comment type="caution">
    <text evidence="2">The sequence shown here is derived from an EMBL/GenBank/DDBJ whole genome shotgun (WGS) entry which is preliminary data.</text>
</comment>
<gene>
    <name evidence="2" type="ORF">CC78DRAFT_572376</name>
</gene>
<feature type="signal peptide" evidence="1">
    <location>
        <begin position="1"/>
        <end position="16"/>
    </location>
</feature>
<evidence type="ECO:0000256" key="1">
    <source>
        <dbReference type="SAM" id="SignalP"/>
    </source>
</evidence>
<organism evidence="2 3">
    <name type="scientific">Lojkania enalia</name>
    <dbReference type="NCBI Taxonomy" id="147567"/>
    <lineage>
        <taxon>Eukaryota</taxon>
        <taxon>Fungi</taxon>
        <taxon>Dikarya</taxon>
        <taxon>Ascomycota</taxon>
        <taxon>Pezizomycotina</taxon>
        <taxon>Dothideomycetes</taxon>
        <taxon>Pleosporomycetidae</taxon>
        <taxon>Pleosporales</taxon>
        <taxon>Pleosporales incertae sedis</taxon>
        <taxon>Lojkania</taxon>
    </lineage>
</organism>
<name>A0A9P4N1E1_9PLEO</name>
<evidence type="ECO:0000313" key="2">
    <source>
        <dbReference type="EMBL" id="KAF2258644.1"/>
    </source>
</evidence>
<dbReference type="EMBL" id="ML986744">
    <property type="protein sequence ID" value="KAF2258644.1"/>
    <property type="molecule type" value="Genomic_DNA"/>
</dbReference>
<feature type="chain" id="PRO_5040410182" evidence="1">
    <location>
        <begin position="17"/>
        <end position="138"/>
    </location>
</feature>
<evidence type="ECO:0000313" key="3">
    <source>
        <dbReference type="Proteomes" id="UP000800093"/>
    </source>
</evidence>
<keyword evidence="3" id="KW-1185">Reference proteome</keyword>
<dbReference type="Proteomes" id="UP000800093">
    <property type="component" value="Unassembled WGS sequence"/>
</dbReference>
<keyword evidence="1" id="KW-0732">Signal</keyword>